<keyword evidence="6" id="KW-0808">Transferase</keyword>
<evidence type="ECO:0000259" key="15">
    <source>
        <dbReference type="PROSITE" id="PS50109"/>
    </source>
</evidence>
<evidence type="ECO:0000313" key="17">
    <source>
        <dbReference type="EMBL" id="MBB6671347.1"/>
    </source>
</evidence>
<reference evidence="17 18" key="1">
    <citation type="submission" date="2020-08" db="EMBL/GenBank/DDBJ databases">
        <title>Cohnella phylogeny.</title>
        <authorList>
            <person name="Dunlap C."/>
        </authorList>
    </citation>
    <scope>NUCLEOTIDE SEQUENCE [LARGE SCALE GENOMIC DNA]</scope>
    <source>
        <strain evidence="17 18">DSM 28246</strain>
    </source>
</reference>
<evidence type="ECO:0000256" key="8">
    <source>
        <dbReference type="ARBA" id="ARBA00022741"/>
    </source>
</evidence>
<dbReference type="PANTHER" id="PTHR45528:SF1">
    <property type="entry name" value="SENSOR HISTIDINE KINASE CPXA"/>
    <property type="match status" value="1"/>
</dbReference>
<keyword evidence="13 14" id="KW-0472">Membrane</keyword>
<dbReference type="SMART" id="SM00387">
    <property type="entry name" value="HATPase_c"/>
    <property type="match status" value="1"/>
</dbReference>
<dbReference type="GO" id="GO:0005524">
    <property type="term" value="F:ATP binding"/>
    <property type="evidence" value="ECO:0007669"/>
    <property type="project" value="UniProtKB-KW"/>
</dbReference>
<dbReference type="Proteomes" id="UP000547209">
    <property type="component" value="Unassembled WGS sequence"/>
</dbReference>
<dbReference type="GO" id="GO:0005886">
    <property type="term" value="C:plasma membrane"/>
    <property type="evidence" value="ECO:0007669"/>
    <property type="project" value="UniProtKB-SubCell"/>
</dbReference>
<dbReference type="InterPro" id="IPR036097">
    <property type="entry name" value="HisK_dim/P_sf"/>
</dbReference>
<keyword evidence="5" id="KW-0597">Phosphoprotein</keyword>
<dbReference type="InterPro" id="IPR003660">
    <property type="entry name" value="HAMP_dom"/>
</dbReference>
<evidence type="ECO:0000256" key="1">
    <source>
        <dbReference type="ARBA" id="ARBA00000085"/>
    </source>
</evidence>
<evidence type="ECO:0000256" key="7">
    <source>
        <dbReference type="ARBA" id="ARBA00022692"/>
    </source>
</evidence>
<dbReference type="Gene3D" id="1.10.287.130">
    <property type="match status" value="1"/>
</dbReference>
<name>A0A7X0VET6_9BACL</name>
<evidence type="ECO:0000256" key="5">
    <source>
        <dbReference type="ARBA" id="ARBA00022553"/>
    </source>
</evidence>
<dbReference type="Pfam" id="PF00512">
    <property type="entry name" value="HisKA"/>
    <property type="match status" value="1"/>
</dbReference>
<dbReference type="AlphaFoldDB" id="A0A7X0VET6"/>
<feature type="transmembrane region" description="Helical" evidence="14">
    <location>
        <begin position="175"/>
        <end position="196"/>
    </location>
</feature>
<organism evidence="17 18">
    <name type="scientific">Cohnella nanjingensis</name>
    <dbReference type="NCBI Taxonomy" id="1387779"/>
    <lineage>
        <taxon>Bacteria</taxon>
        <taxon>Bacillati</taxon>
        <taxon>Bacillota</taxon>
        <taxon>Bacilli</taxon>
        <taxon>Bacillales</taxon>
        <taxon>Paenibacillaceae</taxon>
        <taxon>Cohnella</taxon>
    </lineage>
</organism>
<evidence type="ECO:0000256" key="4">
    <source>
        <dbReference type="ARBA" id="ARBA00022475"/>
    </source>
</evidence>
<dbReference type="SMART" id="SM00388">
    <property type="entry name" value="HisKA"/>
    <property type="match status" value="1"/>
</dbReference>
<dbReference type="PROSITE" id="PS50885">
    <property type="entry name" value="HAMP"/>
    <property type="match status" value="1"/>
</dbReference>
<keyword evidence="9 17" id="KW-0418">Kinase</keyword>
<dbReference type="InterPro" id="IPR036890">
    <property type="entry name" value="HATPase_C_sf"/>
</dbReference>
<dbReference type="CDD" id="cd06225">
    <property type="entry name" value="HAMP"/>
    <property type="match status" value="1"/>
</dbReference>
<dbReference type="Pfam" id="PF02518">
    <property type="entry name" value="HATPase_c"/>
    <property type="match status" value="1"/>
</dbReference>
<evidence type="ECO:0000256" key="3">
    <source>
        <dbReference type="ARBA" id="ARBA00012438"/>
    </source>
</evidence>
<dbReference type="PANTHER" id="PTHR45528">
    <property type="entry name" value="SENSOR HISTIDINE KINASE CPXA"/>
    <property type="match status" value="1"/>
</dbReference>
<protein>
    <recommendedName>
        <fullName evidence="3">histidine kinase</fullName>
        <ecNumber evidence="3">2.7.13.3</ecNumber>
    </recommendedName>
</protein>
<proteinExistence type="predicted"/>
<dbReference type="Gene3D" id="6.10.340.10">
    <property type="match status" value="1"/>
</dbReference>
<dbReference type="GO" id="GO:0000155">
    <property type="term" value="F:phosphorelay sensor kinase activity"/>
    <property type="evidence" value="ECO:0007669"/>
    <property type="project" value="InterPro"/>
</dbReference>
<keyword evidence="10" id="KW-0067">ATP-binding</keyword>
<dbReference type="Gene3D" id="3.30.565.10">
    <property type="entry name" value="Histidine kinase-like ATPase, C-terminal domain"/>
    <property type="match status" value="1"/>
</dbReference>
<evidence type="ECO:0000256" key="14">
    <source>
        <dbReference type="SAM" id="Phobius"/>
    </source>
</evidence>
<dbReference type="InterPro" id="IPR003661">
    <property type="entry name" value="HisK_dim/P_dom"/>
</dbReference>
<dbReference type="SUPFAM" id="SSF47384">
    <property type="entry name" value="Homodimeric domain of signal transducing histidine kinase"/>
    <property type="match status" value="1"/>
</dbReference>
<dbReference type="InterPro" id="IPR003594">
    <property type="entry name" value="HATPase_dom"/>
</dbReference>
<dbReference type="RefSeq" id="WP_185142827.1">
    <property type="nucleotide sequence ID" value="NZ_JACJVP010000020.1"/>
</dbReference>
<dbReference type="EC" id="2.7.13.3" evidence="3"/>
<evidence type="ECO:0000256" key="12">
    <source>
        <dbReference type="ARBA" id="ARBA00023012"/>
    </source>
</evidence>
<keyword evidence="11 14" id="KW-1133">Transmembrane helix</keyword>
<dbReference type="SMART" id="SM00304">
    <property type="entry name" value="HAMP"/>
    <property type="match status" value="1"/>
</dbReference>
<keyword evidence="4" id="KW-1003">Cell membrane</keyword>
<comment type="subcellular location">
    <subcellularLocation>
        <location evidence="2">Cell membrane</location>
        <topology evidence="2">Multi-pass membrane protein</topology>
    </subcellularLocation>
</comment>
<comment type="catalytic activity">
    <reaction evidence="1">
        <text>ATP + protein L-histidine = ADP + protein N-phospho-L-histidine.</text>
        <dbReference type="EC" id="2.7.13.3"/>
    </reaction>
</comment>
<feature type="domain" description="Histidine kinase" evidence="15">
    <location>
        <begin position="263"/>
        <end position="460"/>
    </location>
</feature>
<dbReference type="SUPFAM" id="SSF55874">
    <property type="entry name" value="ATPase domain of HSP90 chaperone/DNA topoisomerase II/histidine kinase"/>
    <property type="match status" value="1"/>
</dbReference>
<evidence type="ECO:0000256" key="13">
    <source>
        <dbReference type="ARBA" id="ARBA00023136"/>
    </source>
</evidence>
<keyword evidence="18" id="KW-1185">Reference proteome</keyword>
<dbReference type="CDD" id="cd00082">
    <property type="entry name" value="HisKA"/>
    <property type="match status" value="1"/>
</dbReference>
<evidence type="ECO:0000313" key="18">
    <source>
        <dbReference type="Proteomes" id="UP000547209"/>
    </source>
</evidence>
<evidence type="ECO:0000259" key="16">
    <source>
        <dbReference type="PROSITE" id="PS50885"/>
    </source>
</evidence>
<gene>
    <name evidence="17" type="ORF">H7C19_11720</name>
</gene>
<keyword evidence="12" id="KW-0902">Two-component regulatory system</keyword>
<dbReference type="InterPro" id="IPR005467">
    <property type="entry name" value="His_kinase_dom"/>
</dbReference>
<evidence type="ECO:0000256" key="6">
    <source>
        <dbReference type="ARBA" id="ARBA00022679"/>
    </source>
</evidence>
<comment type="caution">
    <text evidence="17">The sequence shown here is derived from an EMBL/GenBank/DDBJ whole genome shotgun (WGS) entry which is preliminary data.</text>
</comment>
<evidence type="ECO:0000256" key="2">
    <source>
        <dbReference type="ARBA" id="ARBA00004651"/>
    </source>
</evidence>
<feature type="domain" description="HAMP" evidence="16">
    <location>
        <begin position="196"/>
        <end position="248"/>
    </location>
</feature>
<evidence type="ECO:0000256" key="11">
    <source>
        <dbReference type="ARBA" id="ARBA00022989"/>
    </source>
</evidence>
<keyword evidence="8" id="KW-0547">Nucleotide-binding</keyword>
<sequence length="466" mass="52227">MKGLLRRLRLKHSLLNKYLLIVLSALLLLPFAFPLIGILLVLPSWTQNADPDNRYRDGMRLERMWHAEAAKLEGASAARIDAELRRLRADYPKAEMFWVDGSGTTRLRLPEALQLPATWSASYTVQFMKTRSGGDIFTVVAFIGSGRDQGFMVLQLPRILLESVGEATRRNYGTIYVGGILLALGLFLSVSLLFFLRIRRRLVRLERAMAWPTDDGIPQTVAADREDEIGRLELAFNEMVRKLEASRAREAAETELRQDLIAKLSHDLRTPLTAIRGHAYSLNQEALSERGRESLGLIDRKTAYLGQLIENLFSFTLLSSGQYPYRPQRVDIVRMARTHFAGWYPVFEQEGFEVDTDLPETAVYWEIDPEWMERILDNYLQNVLRHAREGRYVALRVSAEAGGSIAISDRGPGMTGESESRGAGIGLSIAALMLKDMRLRVDVRSGPSGTTIRIGRIAAPGGGPAV</sequence>
<feature type="transmembrane region" description="Helical" evidence="14">
    <location>
        <begin position="20"/>
        <end position="42"/>
    </location>
</feature>
<dbReference type="EMBL" id="JACJVP010000020">
    <property type="protein sequence ID" value="MBB6671347.1"/>
    <property type="molecule type" value="Genomic_DNA"/>
</dbReference>
<keyword evidence="7 14" id="KW-0812">Transmembrane</keyword>
<dbReference type="InterPro" id="IPR050398">
    <property type="entry name" value="HssS/ArlS-like"/>
</dbReference>
<evidence type="ECO:0000256" key="9">
    <source>
        <dbReference type="ARBA" id="ARBA00022777"/>
    </source>
</evidence>
<evidence type="ECO:0000256" key="10">
    <source>
        <dbReference type="ARBA" id="ARBA00022840"/>
    </source>
</evidence>
<dbReference type="PROSITE" id="PS50109">
    <property type="entry name" value="HIS_KIN"/>
    <property type="match status" value="1"/>
</dbReference>
<accession>A0A7X0VET6</accession>